<dbReference type="EC" id="1.2.1.3" evidence="3"/>
<proteinExistence type="inferred from homology"/>
<evidence type="ECO:0000259" key="5">
    <source>
        <dbReference type="Pfam" id="PF00171"/>
    </source>
</evidence>
<sequence length="474" mass="52153">MSITDVKFLNIIDGKPVPATKFERCIDPRTEEPLWEVAVASPEDIDSAVKSAQNALVTWGKTTLDERKAKLVQLAECMKENEEILKEYLMRETGKTRFMAGIEIDTSIAQTLYYVKNTLKDEMVYEDENMKVFQTYVPVGIVGAICPWNFPMILANMKIVSSLITGNCVILKPSPFTPYALIKSVELFQSFLPPGVIQIINGGADLGAAMTAHPGISKISFTGTTSTGKRVMEACSKTLKKLTLEMAGNNGSIVCEDIDIPAVAAKIATGGFFNAGQVCVATKRVYVPEAIFDKFIEELEKAVKALYTINEDQEAMSTFGPLSNKMQYDVVAKFFSDCKKNGYDTRTLDQVPSNAKGFWMPPTLVINPPETSMIVQEEQFGPILPIIKYTDLDDALRQVNLDNAGLGASVYSNDLEKANSIARRIEAGSVWINTSERPHQGSFFSGWKDSGYGGEFGTHGLLSYSRVQSLIVSK</sequence>
<dbReference type="GO" id="GO:0004029">
    <property type="term" value="F:aldehyde dehydrogenase (NAD+) activity"/>
    <property type="evidence" value="ECO:0007669"/>
    <property type="project" value="UniProtKB-EC"/>
</dbReference>
<protein>
    <recommendedName>
        <fullName evidence="3">aldehyde dehydrogenase (NAD(+))</fullName>
        <ecNumber evidence="3">1.2.1.3</ecNumber>
    </recommendedName>
</protein>
<keyword evidence="7" id="KW-1185">Reference proteome</keyword>
<dbReference type="Proteomes" id="UP000033483">
    <property type="component" value="Unassembled WGS sequence"/>
</dbReference>
<evidence type="ECO:0000256" key="3">
    <source>
        <dbReference type="ARBA" id="ARBA00024226"/>
    </source>
</evidence>
<dbReference type="Gene3D" id="3.40.309.10">
    <property type="entry name" value="Aldehyde Dehydrogenase, Chain A, domain 2"/>
    <property type="match status" value="1"/>
</dbReference>
<dbReference type="InterPro" id="IPR044086">
    <property type="entry name" value="LUC3-like"/>
</dbReference>
<comment type="similarity">
    <text evidence="1">Belongs to the aldehyde dehydrogenase family.</text>
</comment>
<dbReference type="Gene3D" id="3.40.605.10">
    <property type="entry name" value="Aldehyde Dehydrogenase, Chain A, domain 1"/>
    <property type="match status" value="1"/>
</dbReference>
<dbReference type="FunFam" id="3.40.605.10:FF:000007">
    <property type="entry name" value="NAD/NADP-dependent betaine aldehyde dehydrogenase"/>
    <property type="match status" value="1"/>
</dbReference>
<dbReference type="Pfam" id="PF00171">
    <property type="entry name" value="Aldedh"/>
    <property type="match status" value="1"/>
</dbReference>
<dbReference type="SUPFAM" id="SSF53720">
    <property type="entry name" value="ALDH-like"/>
    <property type="match status" value="1"/>
</dbReference>
<comment type="catalytic activity">
    <reaction evidence="4">
        <text>an aldehyde + NAD(+) + H2O = a carboxylate + NADH + 2 H(+)</text>
        <dbReference type="Rhea" id="RHEA:16185"/>
        <dbReference type="ChEBI" id="CHEBI:15377"/>
        <dbReference type="ChEBI" id="CHEBI:15378"/>
        <dbReference type="ChEBI" id="CHEBI:17478"/>
        <dbReference type="ChEBI" id="CHEBI:29067"/>
        <dbReference type="ChEBI" id="CHEBI:57540"/>
        <dbReference type="ChEBI" id="CHEBI:57945"/>
        <dbReference type="EC" id="1.2.1.3"/>
    </reaction>
</comment>
<name>A0A0F4Z8Z3_9PEZI</name>
<reference evidence="6 7" key="1">
    <citation type="submission" date="2015-03" db="EMBL/GenBank/DDBJ databases">
        <authorList>
            <person name="Radwan O."/>
            <person name="Al-Naeli F.A."/>
            <person name="Rendon G.A."/>
            <person name="Fields C."/>
        </authorList>
    </citation>
    <scope>NUCLEOTIDE SEQUENCE [LARGE SCALE GENOMIC DNA]</scope>
    <source>
        <strain evidence="6">CR-DP1</strain>
    </source>
</reference>
<dbReference type="PROSITE" id="PS00070">
    <property type="entry name" value="ALDEHYDE_DEHYDR_CYS"/>
    <property type="match status" value="1"/>
</dbReference>
<keyword evidence="2" id="KW-0560">Oxidoreductase</keyword>
<organism evidence="6 7">
    <name type="scientific">Thielaviopsis punctulata</name>
    <dbReference type="NCBI Taxonomy" id="72032"/>
    <lineage>
        <taxon>Eukaryota</taxon>
        <taxon>Fungi</taxon>
        <taxon>Dikarya</taxon>
        <taxon>Ascomycota</taxon>
        <taxon>Pezizomycotina</taxon>
        <taxon>Sordariomycetes</taxon>
        <taxon>Hypocreomycetidae</taxon>
        <taxon>Microascales</taxon>
        <taxon>Ceratocystidaceae</taxon>
        <taxon>Thielaviopsis</taxon>
    </lineage>
</organism>
<gene>
    <name evidence="6" type="ORF">TD95_000512</name>
</gene>
<comment type="caution">
    <text evidence="6">The sequence shown here is derived from an EMBL/GenBank/DDBJ whole genome shotgun (WGS) entry which is preliminary data.</text>
</comment>
<evidence type="ECO:0000256" key="2">
    <source>
        <dbReference type="ARBA" id="ARBA00023002"/>
    </source>
</evidence>
<dbReference type="AlphaFoldDB" id="A0A0F4Z8Z3"/>
<dbReference type="InterPro" id="IPR015590">
    <property type="entry name" value="Aldehyde_DH_dom"/>
</dbReference>
<dbReference type="InterPro" id="IPR016163">
    <property type="entry name" value="Ald_DH_C"/>
</dbReference>
<dbReference type="InterPro" id="IPR016160">
    <property type="entry name" value="Ald_DH_CS_CYS"/>
</dbReference>
<evidence type="ECO:0000313" key="6">
    <source>
        <dbReference type="EMBL" id="KKA27004.1"/>
    </source>
</evidence>
<dbReference type="CDD" id="cd07106">
    <property type="entry name" value="ALDH_AldA-AAD23400"/>
    <property type="match status" value="1"/>
</dbReference>
<feature type="domain" description="Aldehyde dehydrogenase" evidence="5">
    <location>
        <begin position="24"/>
        <end position="469"/>
    </location>
</feature>
<dbReference type="EMBL" id="LAEV01001911">
    <property type="protein sequence ID" value="KKA27004.1"/>
    <property type="molecule type" value="Genomic_DNA"/>
</dbReference>
<evidence type="ECO:0000256" key="4">
    <source>
        <dbReference type="ARBA" id="ARBA00049194"/>
    </source>
</evidence>
<evidence type="ECO:0000256" key="1">
    <source>
        <dbReference type="ARBA" id="ARBA00009986"/>
    </source>
</evidence>
<dbReference type="InterPro" id="IPR016161">
    <property type="entry name" value="Ald_DH/histidinol_DH"/>
</dbReference>
<accession>A0A0F4Z8Z3</accession>
<dbReference type="InterPro" id="IPR016162">
    <property type="entry name" value="Ald_DH_N"/>
</dbReference>
<evidence type="ECO:0000313" key="7">
    <source>
        <dbReference type="Proteomes" id="UP000033483"/>
    </source>
</evidence>
<dbReference type="PANTHER" id="PTHR11699">
    <property type="entry name" value="ALDEHYDE DEHYDROGENASE-RELATED"/>
    <property type="match status" value="1"/>
</dbReference>
<dbReference type="OrthoDB" id="310895at2759"/>